<dbReference type="InterPro" id="IPR051603">
    <property type="entry name" value="Zinc-ADH_QOR/CCCR"/>
</dbReference>
<accession>A0AAW2YKM9</accession>
<comment type="similarity">
    <text evidence="2">Belongs to the zinc-containing alcohol dehydrogenase family. Quinone oxidoreductase subfamily.</text>
</comment>
<evidence type="ECO:0000313" key="10">
    <source>
        <dbReference type="EMBL" id="KAL0477800.1"/>
    </source>
</evidence>
<dbReference type="GO" id="GO:0016491">
    <property type="term" value="F:oxidoreductase activity"/>
    <property type="evidence" value="ECO:0007669"/>
    <property type="project" value="InterPro"/>
</dbReference>
<protein>
    <submittedName>
        <fullName evidence="10">Zinc-type alcohol dehydrogenase</fullName>
    </submittedName>
</protein>
<dbReference type="EMBL" id="JAOPGA020000240">
    <property type="protein sequence ID" value="KAL0477800.1"/>
    <property type="molecule type" value="Genomic_DNA"/>
</dbReference>
<comment type="subcellular location">
    <subcellularLocation>
        <location evidence="1">Cytoplasm</location>
    </subcellularLocation>
</comment>
<feature type="chain" id="PRO_5044002666" evidence="8">
    <location>
        <begin position="18"/>
        <end position="373"/>
    </location>
</feature>
<evidence type="ECO:0000256" key="3">
    <source>
        <dbReference type="ARBA" id="ARBA00011881"/>
    </source>
</evidence>
<feature type="domain" description="Enoyl reductase (ER)" evidence="9">
    <location>
        <begin position="39"/>
        <end position="367"/>
    </location>
</feature>
<dbReference type="PANTHER" id="PTHR44154">
    <property type="entry name" value="QUINONE OXIDOREDUCTASE"/>
    <property type="match status" value="1"/>
</dbReference>
<evidence type="ECO:0000259" key="9">
    <source>
        <dbReference type="SMART" id="SM00829"/>
    </source>
</evidence>
<dbReference type="CDD" id="cd08252">
    <property type="entry name" value="AL_MDR"/>
    <property type="match status" value="1"/>
</dbReference>
<keyword evidence="8" id="KW-0732">Signal</keyword>
<evidence type="ECO:0000256" key="8">
    <source>
        <dbReference type="SAM" id="SignalP"/>
    </source>
</evidence>
<evidence type="ECO:0000256" key="2">
    <source>
        <dbReference type="ARBA" id="ARBA00010371"/>
    </source>
</evidence>
<dbReference type="Gene3D" id="3.40.50.720">
    <property type="entry name" value="NAD(P)-binding Rossmann-like Domain"/>
    <property type="match status" value="1"/>
</dbReference>
<dbReference type="Pfam" id="PF08240">
    <property type="entry name" value="ADH_N"/>
    <property type="match status" value="1"/>
</dbReference>
<evidence type="ECO:0000256" key="1">
    <source>
        <dbReference type="ARBA" id="ARBA00004496"/>
    </source>
</evidence>
<keyword evidence="4" id="KW-0963">Cytoplasm</keyword>
<sequence>MKLSILYLTLIATFAFASRMLSSVKIDGKMTAYALEEAGGNDKFQRVELDIPTPGDRDVLVRNYASATNPVDSFMRSTFGAAMGVTPPGKYLTIGYDAAGIVQSVGAKVRNFKKGDHVYYAGDVTRNGTFAEYTVVDERIVGRKPESLSWEESAAMPLVTATAMEALYESLAITEDKVLNRNKTLLIINGAGGVGSIAIQIAKKLLGLTVIATASREETATYCKKLGADFIINHRKNLQEQLEALPLKSKTVEYIFAAHDPTEYFNTFPNLLSPLGKVVSIMAPSKPLDIAPFMSKRLSFIFELMFTRSRLGVEPEKQGALLNKASKMFDQKVFVSTVSNVYTFDLTGLREAMELQDSRSGTGKNVLCWPKTH</sequence>
<organism evidence="10 11">
    <name type="scientific">Acrasis kona</name>
    <dbReference type="NCBI Taxonomy" id="1008807"/>
    <lineage>
        <taxon>Eukaryota</taxon>
        <taxon>Discoba</taxon>
        <taxon>Heterolobosea</taxon>
        <taxon>Tetramitia</taxon>
        <taxon>Eutetramitia</taxon>
        <taxon>Acrasidae</taxon>
        <taxon>Acrasis</taxon>
    </lineage>
</organism>
<dbReference type="Pfam" id="PF00107">
    <property type="entry name" value="ADH_zinc_N"/>
    <property type="match status" value="1"/>
</dbReference>
<dbReference type="InterPro" id="IPR020843">
    <property type="entry name" value="ER"/>
</dbReference>
<dbReference type="InterPro" id="IPR002364">
    <property type="entry name" value="Quin_OxRdtase/zeta-crystal_CS"/>
</dbReference>
<dbReference type="Gene3D" id="3.90.180.10">
    <property type="entry name" value="Medium-chain alcohol dehydrogenases, catalytic domain"/>
    <property type="match status" value="1"/>
</dbReference>
<dbReference type="GO" id="GO:0003723">
    <property type="term" value="F:RNA binding"/>
    <property type="evidence" value="ECO:0007669"/>
    <property type="project" value="UniProtKB-KW"/>
</dbReference>
<comment type="subunit">
    <text evidence="3">Homotetramer.</text>
</comment>
<dbReference type="NCBIfam" id="TIGR02817">
    <property type="entry name" value="adh_fam_1"/>
    <property type="match status" value="1"/>
</dbReference>
<keyword evidence="7" id="KW-0007">Acetylation</keyword>
<dbReference type="GO" id="GO:0008270">
    <property type="term" value="F:zinc ion binding"/>
    <property type="evidence" value="ECO:0007669"/>
    <property type="project" value="InterPro"/>
</dbReference>
<dbReference type="SUPFAM" id="SSF51735">
    <property type="entry name" value="NAD(P)-binding Rossmann-fold domains"/>
    <property type="match status" value="1"/>
</dbReference>
<evidence type="ECO:0000256" key="4">
    <source>
        <dbReference type="ARBA" id="ARBA00022490"/>
    </source>
</evidence>
<evidence type="ECO:0000256" key="5">
    <source>
        <dbReference type="ARBA" id="ARBA00022857"/>
    </source>
</evidence>
<feature type="signal peptide" evidence="8">
    <location>
        <begin position="1"/>
        <end position="17"/>
    </location>
</feature>
<evidence type="ECO:0000313" key="11">
    <source>
        <dbReference type="Proteomes" id="UP001431209"/>
    </source>
</evidence>
<dbReference type="SUPFAM" id="SSF50129">
    <property type="entry name" value="GroES-like"/>
    <property type="match status" value="1"/>
</dbReference>
<dbReference type="InterPro" id="IPR014182">
    <property type="entry name" value="ADH_Zn_typ-1"/>
</dbReference>
<name>A0AAW2YKM9_9EUKA</name>
<dbReference type="SMART" id="SM00829">
    <property type="entry name" value="PKS_ER"/>
    <property type="match status" value="1"/>
</dbReference>
<proteinExistence type="inferred from homology"/>
<dbReference type="InterPro" id="IPR036291">
    <property type="entry name" value="NAD(P)-bd_dom_sf"/>
</dbReference>
<reference evidence="10 11" key="1">
    <citation type="submission" date="2024-03" db="EMBL/GenBank/DDBJ databases">
        <title>The Acrasis kona genome and developmental transcriptomes reveal deep origins of eukaryotic multicellular pathways.</title>
        <authorList>
            <person name="Sheikh S."/>
            <person name="Fu C.-J."/>
            <person name="Brown M.W."/>
            <person name="Baldauf S.L."/>
        </authorList>
    </citation>
    <scope>NUCLEOTIDE SEQUENCE [LARGE SCALE GENOMIC DNA]</scope>
    <source>
        <strain evidence="10 11">ATCC MYA-3509</strain>
    </source>
</reference>
<evidence type="ECO:0000256" key="6">
    <source>
        <dbReference type="ARBA" id="ARBA00022884"/>
    </source>
</evidence>
<keyword evidence="6" id="KW-0694">RNA-binding</keyword>
<gene>
    <name evidence="10" type="ORF">AKO1_013810</name>
</gene>
<dbReference type="PROSITE" id="PS01162">
    <property type="entry name" value="QOR_ZETA_CRYSTAL"/>
    <property type="match status" value="1"/>
</dbReference>
<dbReference type="AlphaFoldDB" id="A0AAW2YKM9"/>
<evidence type="ECO:0000256" key="7">
    <source>
        <dbReference type="ARBA" id="ARBA00022990"/>
    </source>
</evidence>
<dbReference type="PANTHER" id="PTHR44154:SF1">
    <property type="entry name" value="QUINONE OXIDOREDUCTASE"/>
    <property type="match status" value="1"/>
</dbReference>
<dbReference type="GO" id="GO:0005737">
    <property type="term" value="C:cytoplasm"/>
    <property type="evidence" value="ECO:0007669"/>
    <property type="project" value="UniProtKB-SubCell"/>
</dbReference>
<keyword evidence="5" id="KW-0521">NADP</keyword>
<dbReference type="Proteomes" id="UP001431209">
    <property type="component" value="Unassembled WGS sequence"/>
</dbReference>
<keyword evidence="11" id="KW-1185">Reference proteome</keyword>
<dbReference type="InterPro" id="IPR013154">
    <property type="entry name" value="ADH-like_N"/>
</dbReference>
<comment type="caution">
    <text evidence="10">The sequence shown here is derived from an EMBL/GenBank/DDBJ whole genome shotgun (WGS) entry which is preliminary data.</text>
</comment>
<dbReference type="InterPro" id="IPR011032">
    <property type="entry name" value="GroES-like_sf"/>
</dbReference>
<dbReference type="InterPro" id="IPR013149">
    <property type="entry name" value="ADH-like_C"/>
</dbReference>